<feature type="domain" description="DUF8166" evidence="1">
    <location>
        <begin position="68"/>
        <end position="230"/>
    </location>
</feature>
<sequence length="235" mass="26439">MIIGKIVKSDSHINYVCQVYGRHEVEAQPEPSDYTFGRLVRIRVNSGPGNEPDDLLDMALGRNQKPVTYAVGVIYDTILQNPAFGSLGPRLSNETQIELFSPDYITEKAVLIYIMILGMMEQNLDEQGKQSIPSAMHGVPPLSLELDSEIETMSDEEVRAFHFFSDPADPSNPNGLEPYLHMGYLPHIIAQRSSLLPMVTLRIIDQLERLFPQNLALLSIVKRNFAWRLKVETTG</sequence>
<dbReference type="RefSeq" id="WP_220194006.1">
    <property type="nucleotide sequence ID" value="NZ_BNJF01000001.1"/>
</dbReference>
<reference evidence="2" key="1">
    <citation type="submission" date="2020-10" db="EMBL/GenBank/DDBJ databases">
        <title>Taxonomic study of unclassified bacteria belonging to the class Ktedonobacteria.</title>
        <authorList>
            <person name="Yabe S."/>
            <person name="Wang C.M."/>
            <person name="Zheng Y."/>
            <person name="Sakai Y."/>
            <person name="Cavaletti L."/>
            <person name="Monciardini P."/>
            <person name="Donadio S."/>
        </authorList>
    </citation>
    <scope>NUCLEOTIDE SEQUENCE</scope>
    <source>
        <strain evidence="2">SOSP1-1</strain>
    </source>
</reference>
<gene>
    <name evidence="2" type="ORF">KSX_27890</name>
</gene>
<dbReference type="AlphaFoldDB" id="A0A8J3HZ31"/>
<evidence type="ECO:0000259" key="1">
    <source>
        <dbReference type="Pfam" id="PF26500"/>
    </source>
</evidence>
<feature type="domain" description="DUF8166" evidence="1">
    <location>
        <begin position="3"/>
        <end position="43"/>
    </location>
</feature>
<keyword evidence="3" id="KW-1185">Reference proteome</keyword>
<dbReference type="Proteomes" id="UP000612362">
    <property type="component" value="Unassembled WGS sequence"/>
</dbReference>
<dbReference type="EMBL" id="BNJF01000001">
    <property type="protein sequence ID" value="GHO44626.1"/>
    <property type="molecule type" value="Genomic_DNA"/>
</dbReference>
<evidence type="ECO:0000313" key="2">
    <source>
        <dbReference type="EMBL" id="GHO44626.1"/>
    </source>
</evidence>
<proteinExistence type="predicted"/>
<evidence type="ECO:0000313" key="3">
    <source>
        <dbReference type="Proteomes" id="UP000612362"/>
    </source>
</evidence>
<comment type="caution">
    <text evidence="2">The sequence shown here is derived from an EMBL/GenBank/DDBJ whole genome shotgun (WGS) entry which is preliminary data.</text>
</comment>
<dbReference type="InterPro" id="IPR058479">
    <property type="entry name" value="DUF8166"/>
</dbReference>
<name>A0A8J3HZ31_9CHLR</name>
<dbReference type="Pfam" id="PF26500">
    <property type="entry name" value="DUF8166"/>
    <property type="match status" value="2"/>
</dbReference>
<organism evidence="2 3">
    <name type="scientific">Ktedonospora formicarum</name>
    <dbReference type="NCBI Taxonomy" id="2778364"/>
    <lineage>
        <taxon>Bacteria</taxon>
        <taxon>Bacillati</taxon>
        <taxon>Chloroflexota</taxon>
        <taxon>Ktedonobacteria</taxon>
        <taxon>Ktedonobacterales</taxon>
        <taxon>Ktedonobacteraceae</taxon>
        <taxon>Ktedonospora</taxon>
    </lineage>
</organism>
<accession>A0A8J3HZ31</accession>
<protein>
    <recommendedName>
        <fullName evidence="1">DUF8166 domain-containing protein</fullName>
    </recommendedName>
</protein>